<evidence type="ECO:0000313" key="5">
    <source>
        <dbReference type="Proteomes" id="UP001521137"/>
    </source>
</evidence>
<feature type="domain" description="GGDEF" evidence="3">
    <location>
        <begin position="207"/>
        <end position="341"/>
    </location>
</feature>
<dbReference type="PROSITE" id="PS50887">
    <property type="entry name" value="GGDEF"/>
    <property type="match status" value="1"/>
</dbReference>
<dbReference type="NCBIfam" id="TIGR00254">
    <property type="entry name" value="GGDEF"/>
    <property type="match status" value="1"/>
</dbReference>
<evidence type="ECO:0000313" key="4">
    <source>
        <dbReference type="EMBL" id="MCF2948297.1"/>
    </source>
</evidence>
<dbReference type="InterPro" id="IPR050469">
    <property type="entry name" value="Diguanylate_Cyclase"/>
</dbReference>
<dbReference type="EC" id="2.7.7.65" evidence="1"/>
<dbReference type="Gene3D" id="3.30.70.270">
    <property type="match status" value="1"/>
</dbReference>
<name>A0ABS9D5P9_9ALTE</name>
<dbReference type="RefSeq" id="WP_235311997.1">
    <property type="nucleotide sequence ID" value="NZ_JAKGAS010000004.1"/>
</dbReference>
<dbReference type="Proteomes" id="UP001521137">
    <property type="component" value="Unassembled WGS sequence"/>
</dbReference>
<keyword evidence="2" id="KW-0175">Coiled coil</keyword>
<proteinExistence type="predicted"/>
<gene>
    <name evidence="4" type="ORF">L0668_09285</name>
</gene>
<evidence type="ECO:0000259" key="3">
    <source>
        <dbReference type="PROSITE" id="PS50887"/>
    </source>
</evidence>
<dbReference type="PANTHER" id="PTHR45138">
    <property type="entry name" value="REGULATORY COMPONENTS OF SENSORY TRANSDUCTION SYSTEM"/>
    <property type="match status" value="1"/>
</dbReference>
<evidence type="ECO:0000256" key="2">
    <source>
        <dbReference type="SAM" id="Coils"/>
    </source>
</evidence>
<organism evidence="4 5">
    <name type="scientific">Paraglaciecola algarum</name>
    <dbReference type="NCBI Taxonomy" id="3050085"/>
    <lineage>
        <taxon>Bacteria</taxon>
        <taxon>Pseudomonadati</taxon>
        <taxon>Pseudomonadota</taxon>
        <taxon>Gammaproteobacteria</taxon>
        <taxon>Alteromonadales</taxon>
        <taxon>Alteromonadaceae</taxon>
        <taxon>Paraglaciecola</taxon>
    </lineage>
</organism>
<dbReference type="InterPro" id="IPR029787">
    <property type="entry name" value="Nucleotide_cyclase"/>
</dbReference>
<dbReference type="InterPro" id="IPR043128">
    <property type="entry name" value="Rev_trsase/Diguanyl_cyclase"/>
</dbReference>
<accession>A0ABS9D5P9</accession>
<dbReference type="SUPFAM" id="SSF55073">
    <property type="entry name" value="Nucleotide cyclase"/>
    <property type="match status" value="1"/>
</dbReference>
<reference evidence="4 5" key="1">
    <citation type="submission" date="2022-01" db="EMBL/GenBank/DDBJ databases">
        <title>Paraglaciecola sp. G1-23.</title>
        <authorList>
            <person name="Jin M.S."/>
            <person name="Han D.M."/>
            <person name="Kim H.M."/>
            <person name="Jeon C.O."/>
        </authorList>
    </citation>
    <scope>NUCLEOTIDE SEQUENCE [LARGE SCALE GENOMIC DNA]</scope>
    <source>
        <strain evidence="4 5">G1-23</strain>
    </source>
</reference>
<feature type="coiled-coil region" evidence="2">
    <location>
        <begin position="152"/>
        <end position="179"/>
    </location>
</feature>
<dbReference type="InterPro" id="IPR000160">
    <property type="entry name" value="GGDEF_dom"/>
</dbReference>
<sequence length="341" mass="38417">MIFSENSSQAADYLRQAVPTMMKHNIVPDPLNYTLWYSYYSKSFPQLNKELEQVIERYQTCPPAIAQTLFIQHISQIDKENDEKELDTFQKAILKLVDNLSDSLDITAKQTDGFSKALIENVNTIETLEVNEDVSAVLNALNENASAICNANQEFQGQLSSAQSEINSLKNELEKSKREANTDPLTGLCNRRVLESVYHSFIDDEGEQLALIIMDIDKFKNFNDTHGHVLGDQILKFVGQLLEKECDDPVIAIRLGGEEFALFCPNFSLNQAKELSEKIRLKLSSTPYTNKRTGDKINPVTASFGITQRSPTDNLISIIERADKALYKAKDSGRDRVEAIL</sequence>
<keyword evidence="5" id="KW-1185">Reference proteome</keyword>
<dbReference type="Pfam" id="PF00990">
    <property type="entry name" value="GGDEF"/>
    <property type="match status" value="1"/>
</dbReference>
<comment type="caution">
    <text evidence="4">The sequence shown here is derived from an EMBL/GenBank/DDBJ whole genome shotgun (WGS) entry which is preliminary data.</text>
</comment>
<evidence type="ECO:0000256" key="1">
    <source>
        <dbReference type="ARBA" id="ARBA00012528"/>
    </source>
</evidence>
<dbReference type="PANTHER" id="PTHR45138:SF2">
    <property type="entry name" value="DIGUANYLATE CYCLASE VDCA"/>
    <property type="match status" value="1"/>
</dbReference>
<protein>
    <recommendedName>
        <fullName evidence="1">diguanylate cyclase</fullName>
        <ecNumber evidence="1">2.7.7.65</ecNumber>
    </recommendedName>
</protein>
<dbReference type="EMBL" id="JAKGAS010000004">
    <property type="protein sequence ID" value="MCF2948297.1"/>
    <property type="molecule type" value="Genomic_DNA"/>
</dbReference>
<dbReference type="SMART" id="SM00267">
    <property type="entry name" value="GGDEF"/>
    <property type="match status" value="1"/>
</dbReference>
<dbReference type="CDD" id="cd01949">
    <property type="entry name" value="GGDEF"/>
    <property type="match status" value="1"/>
</dbReference>